<feature type="compositionally biased region" description="Basic and acidic residues" evidence="1">
    <location>
        <begin position="203"/>
        <end position="213"/>
    </location>
</feature>
<name>A0AAE5WGP3_AVIPA</name>
<sequence>MFQVLFSGFGSIFSILFLFLLPKFVLTMLFIIMPLGYLAFLGIAASFAFLIVLENRIIKWCASFGICLLIFGMFSILAIFFVKPDNHTPIWISAFCGGFFTLIGIITAFAFIIEKLNQRKKAKEKAKIENSANNEPLLLEPTEKTPSDLIVSSEQKEETSSNLIIPLTQTENSLDTPISLPPQKEKRSKKRKRTTQAENNLTPEEKHQRKTDDIKLRILECERRIAELKKQELEYKLKSLEALEKYREIKRKNTSSNKK</sequence>
<gene>
    <name evidence="4" type="ORF">DM482_09895</name>
    <name evidence="3" type="ORF">M5S13_09625</name>
</gene>
<feature type="compositionally biased region" description="Polar residues" evidence="1">
    <location>
        <begin position="160"/>
        <end position="176"/>
    </location>
</feature>
<protein>
    <submittedName>
        <fullName evidence="4">Uncharacterized protein</fullName>
    </submittedName>
</protein>
<feature type="transmembrane region" description="Helical" evidence="2">
    <location>
        <begin position="88"/>
        <end position="113"/>
    </location>
</feature>
<feature type="transmembrane region" description="Helical" evidence="2">
    <location>
        <begin position="37"/>
        <end position="53"/>
    </location>
</feature>
<keyword evidence="2" id="KW-0472">Membrane</keyword>
<dbReference type="Proteomes" id="UP000247594">
    <property type="component" value="Unassembled WGS sequence"/>
</dbReference>
<evidence type="ECO:0000256" key="2">
    <source>
        <dbReference type="SAM" id="Phobius"/>
    </source>
</evidence>
<organism evidence="4 5">
    <name type="scientific">Avibacterium paragallinarum</name>
    <name type="common">Haemophilus gallinarum</name>
    <dbReference type="NCBI Taxonomy" id="728"/>
    <lineage>
        <taxon>Bacteria</taxon>
        <taxon>Pseudomonadati</taxon>
        <taxon>Pseudomonadota</taxon>
        <taxon>Gammaproteobacteria</taxon>
        <taxon>Pasteurellales</taxon>
        <taxon>Pasteurellaceae</taxon>
        <taxon>Avibacterium</taxon>
    </lineage>
</organism>
<feature type="transmembrane region" description="Helical" evidence="2">
    <location>
        <begin position="60"/>
        <end position="82"/>
    </location>
</feature>
<keyword evidence="6" id="KW-1185">Reference proteome</keyword>
<keyword evidence="2" id="KW-0812">Transmembrane</keyword>
<dbReference type="AlphaFoldDB" id="A0AAE5WGP3"/>
<reference evidence="4 5" key="1">
    <citation type="submission" date="2018-06" db="EMBL/GenBank/DDBJ databases">
        <authorList>
            <person name="Teymurazov M."/>
            <person name="Kislichkina A."/>
            <person name="Abaymova A."/>
            <person name="Mukhina T."/>
            <person name="Mayskaya N."/>
            <person name="Svetoch E."/>
            <person name="Bogun A."/>
        </authorList>
    </citation>
    <scope>NUCLEOTIDE SEQUENCE [LARGE SCALE GENOMIC DNA]</scope>
    <source>
        <strain evidence="4 5">SCPM-O-B-8406</strain>
    </source>
</reference>
<evidence type="ECO:0000313" key="4">
    <source>
        <dbReference type="EMBL" id="PXZ38319.1"/>
    </source>
</evidence>
<dbReference type="EMBL" id="JAMDKF010000023">
    <property type="protein sequence ID" value="MEE6042140.1"/>
    <property type="molecule type" value="Genomic_DNA"/>
</dbReference>
<reference evidence="3 6" key="2">
    <citation type="journal article" date="2022" name="Front. Microbiol.">
        <title>Commensal bacteria contribute to the growth of multidrug-resistant Avibacterium paragallinarum in chickens.</title>
        <authorList>
            <person name="Zhu J."/>
            <person name="Chen Y."/>
            <person name="Wu Y."/>
            <person name="Wang Y."/>
            <person name="Zhu K."/>
        </authorList>
    </citation>
    <scope>NUCLEOTIDE SEQUENCE [LARGE SCALE GENOMIC DNA]</scope>
    <source>
        <strain evidence="3 6">AV25</strain>
    </source>
</reference>
<evidence type="ECO:0000313" key="3">
    <source>
        <dbReference type="EMBL" id="MEE6042140.1"/>
    </source>
</evidence>
<dbReference type="EMBL" id="QJPJ01000019">
    <property type="protein sequence ID" value="PXZ38319.1"/>
    <property type="molecule type" value="Genomic_DNA"/>
</dbReference>
<reference evidence="3" key="3">
    <citation type="submission" date="2022-05" db="EMBL/GenBank/DDBJ databases">
        <authorList>
            <person name="Chen Y."/>
            <person name="Zhu J."/>
            <person name="Zhu K."/>
        </authorList>
    </citation>
    <scope>NUCLEOTIDE SEQUENCE</scope>
    <source>
        <strain evidence="3">AV25</strain>
    </source>
</reference>
<keyword evidence="2" id="KW-1133">Transmembrane helix</keyword>
<dbReference type="RefSeq" id="WP_110479802.1">
    <property type="nucleotide sequence ID" value="NZ_CP081939.1"/>
</dbReference>
<proteinExistence type="predicted"/>
<evidence type="ECO:0000313" key="5">
    <source>
        <dbReference type="Proteomes" id="UP000247594"/>
    </source>
</evidence>
<evidence type="ECO:0000313" key="6">
    <source>
        <dbReference type="Proteomes" id="UP001347884"/>
    </source>
</evidence>
<evidence type="ECO:0000256" key="1">
    <source>
        <dbReference type="SAM" id="MobiDB-lite"/>
    </source>
</evidence>
<comment type="caution">
    <text evidence="4">The sequence shown here is derived from an EMBL/GenBank/DDBJ whole genome shotgun (WGS) entry which is preliminary data.</text>
</comment>
<dbReference type="Proteomes" id="UP001347884">
    <property type="component" value="Unassembled WGS sequence"/>
</dbReference>
<feature type="transmembrane region" description="Helical" evidence="2">
    <location>
        <begin position="12"/>
        <end position="31"/>
    </location>
</feature>
<accession>A0AAE5WGP3</accession>
<feature type="region of interest" description="Disordered" evidence="1">
    <location>
        <begin position="145"/>
        <end position="213"/>
    </location>
</feature>